<dbReference type="STRING" id="307507.A0A2V0PBP4"/>
<evidence type="ECO:0000313" key="5">
    <source>
        <dbReference type="EMBL" id="GBF97281.1"/>
    </source>
</evidence>
<dbReference type="Gene3D" id="3.30.70.330">
    <property type="match status" value="1"/>
</dbReference>
<name>A0A2V0PBP4_9CHLO</name>
<accession>A0A2V0PBP4</accession>
<dbReference type="InterPro" id="IPR035979">
    <property type="entry name" value="RBD_domain_sf"/>
</dbReference>
<dbReference type="InParanoid" id="A0A2V0PBP4"/>
<dbReference type="Proteomes" id="UP000247498">
    <property type="component" value="Unassembled WGS sequence"/>
</dbReference>
<feature type="domain" description="RRM" evidence="4">
    <location>
        <begin position="1"/>
        <end position="75"/>
    </location>
</feature>
<sequence>MLFVGDLPQSGLGSEELRAVFEPFGTVTEVRLMAGQCYGFVAFSRQAEAQEALLAARAGVLRIEGRAVRVDWAQGELPGWKRTGSGGGGGGGGGRRSRPRSVGGAGADGGAIDAPAAAQLVVLRGDGGGGGRGVAAAAVALVPLATAGGGGLGGLGPKPLLAYDDL</sequence>
<gene>
    <name evidence="5" type="ORF">Rsub_09972</name>
</gene>
<keyword evidence="6" id="KW-1185">Reference proteome</keyword>
<comment type="caution">
    <text evidence="5">The sequence shown here is derived from an EMBL/GenBank/DDBJ whole genome shotgun (WGS) entry which is preliminary data.</text>
</comment>
<evidence type="ECO:0000313" key="6">
    <source>
        <dbReference type="Proteomes" id="UP000247498"/>
    </source>
</evidence>
<feature type="region of interest" description="Disordered" evidence="3">
    <location>
        <begin position="79"/>
        <end position="108"/>
    </location>
</feature>
<reference evidence="5 6" key="1">
    <citation type="journal article" date="2018" name="Sci. Rep.">
        <title>Raphidocelis subcapitata (=Pseudokirchneriella subcapitata) provides an insight into genome evolution and environmental adaptations in the Sphaeropleales.</title>
        <authorList>
            <person name="Suzuki S."/>
            <person name="Yamaguchi H."/>
            <person name="Nakajima N."/>
            <person name="Kawachi M."/>
        </authorList>
    </citation>
    <scope>NUCLEOTIDE SEQUENCE [LARGE SCALE GENOMIC DNA]</scope>
    <source>
        <strain evidence="5 6">NIES-35</strain>
    </source>
</reference>
<evidence type="ECO:0000256" key="1">
    <source>
        <dbReference type="ARBA" id="ARBA00022884"/>
    </source>
</evidence>
<dbReference type="GO" id="GO:0003723">
    <property type="term" value="F:RNA binding"/>
    <property type="evidence" value="ECO:0007669"/>
    <property type="project" value="UniProtKB-UniRule"/>
</dbReference>
<dbReference type="InterPro" id="IPR000504">
    <property type="entry name" value="RRM_dom"/>
</dbReference>
<organism evidence="5 6">
    <name type="scientific">Raphidocelis subcapitata</name>
    <dbReference type="NCBI Taxonomy" id="307507"/>
    <lineage>
        <taxon>Eukaryota</taxon>
        <taxon>Viridiplantae</taxon>
        <taxon>Chlorophyta</taxon>
        <taxon>core chlorophytes</taxon>
        <taxon>Chlorophyceae</taxon>
        <taxon>CS clade</taxon>
        <taxon>Sphaeropleales</taxon>
        <taxon>Selenastraceae</taxon>
        <taxon>Raphidocelis</taxon>
    </lineage>
</organism>
<dbReference type="PROSITE" id="PS50102">
    <property type="entry name" value="RRM"/>
    <property type="match status" value="1"/>
</dbReference>
<proteinExistence type="predicted"/>
<dbReference type="SMART" id="SM00360">
    <property type="entry name" value="RRM"/>
    <property type="match status" value="1"/>
</dbReference>
<dbReference type="AlphaFoldDB" id="A0A2V0PBP4"/>
<feature type="compositionally biased region" description="Gly residues" evidence="3">
    <location>
        <begin position="84"/>
        <end position="94"/>
    </location>
</feature>
<protein>
    <recommendedName>
        <fullName evidence="4">RRM domain-containing protein</fullName>
    </recommendedName>
</protein>
<evidence type="ECO:0000259" key="4">
    <source>
        <dbReference type="PROSITE" id="PS50102"/>
    </source>
</evidence>
<dbReference type="SUPFAM" id="SSF54928">
    <property type="entry name" value="RNA-binding domain, RBD"/>
    <property type="match status" value="1"/>
</dbReference>
<dbReference type="InterPro" id="IPR052462">
    <property type="entry name" value="SLIRP/GR-RBP-like"/>
</dbReference>
<dbReference type="Pfam" id="PF00076">
    <property type="entry name" value="RRM_1"/>
    <property type="match status" value="1"/>
</dbReference>
<dbReference type="EMBL" id="BDRX01000095">
    <property type="protein sequence ID" value="GBF97281.1"/>
    <property type="molecule type" value="Genomic_DNA"/>
</dbReference>
<dbReference type="InterPro" id="IPR012677">
    <property type="entry name" value="Nucleotide-bd_a/b_plait_sf"/>
</dbReference>
<keyword evidence="1 2" id="KW-0694">RNA-binding</keyword>
<evidence type="ECO:0000256" key="2">
    <source>
        <dbReference type="PROSITE-ProRule" id="PRU00176"/>
    </source>
</evidence>
<dbReference type="OrthoDB" id="1879688at2759"/>
<evidence type="ECO:0000256" key="3">
    <source>
        <dbReference type="SAM" id="MobiDB-lite"/>
    </source>
</evidence>
<dbReference type="PANTHER" id="PTHR48027">
    <property type="entry name" value="HETEROGENEOUS NUCLEAR RIBONUCLEOPROTEIN 87F-RELATED"/>
    <property type="match status" value="1"/>
</dbReference>